<evidence type="ECO:0000259" key="14">
    <source>
        <dbReference type="PROSITE" id="PS50929"/>
    </source>
</evidence>
<evidence type="ECO:0000313" key="15">
    <source>
        <dbReference type="EMBL" id="MCF4006631.1"/>
    </source>
</evidence>
<evidence type="ECO:0000256" key="12">
    <source>
        <dbReference type="SAM" id="Phobius"/>
    </source>
</evidence>
<keyword evidence="6" id="KW-0547">Nucleotide-binding</keyword>
<dbReference type="SUPFAM" id="SSF52540">
    <property type="entry name" value="P-loop containing nucleoside triphosphate hydrolases"/>
    <property type="match status" value="1"/>
</dbReference>
<dbReference type="PANTHER" id="PTHR24221">
    <property type="entry name" value="ATP-BINDING CASSETTE SUB-FAMILY B"/>
    <property type="match status" value="1"/>
</dbReference>
<organism evidence="15 16">
    <name type="scientific">Corynebacterium uropygiale</name>
    <dbReference type="NCBI Taxonomy" id="1775911"/>
    <lineage>
        <taxon>Bacteria</taxon>
        <taxon>Bacillati</taxon>
        <taxon>Actinomycetota</taxon>
        <taxon>Actinomycetes</taxon>
        <taxon>Mycobacteriales</taxon>
        <taxon>Corynebacteriaceae</taxon>
        <taxon>Corynebacterium</taxon>
    </lineage>
</organism>
<accession>A0A9X1QPX0</accession>
<dbReference type="GO" id="GO:0034040">
    <property type="term" value="F:ATPase-coupled lipid transmembrane transporter activity"/>
    <property type="evidence" value="ECO:0007669"/>
    <property type="project" value="TreeGrafter"/>
</dbReference>
<dbReference type="InterPro" id="IPR011527">
    <property type="entry name" value="ABC1_TM_dom"/>
</dbReference>
<comment type="similarity">
    <text evidence="11">Belongs to the ABC transporter superfamily. Siderophore-Fe(3+) uptake transporter (SIUT) (TC 3.A.1.21) family.</text>
</comment>
<feature type="transmembrane region" description="Helical" evidence="12">
    <location>
        <begin position="75"/>
        <end position="98"/>
    </location>
</feature>
<sequence>MSTSPAESSTERRVLHASTRDTLRVLHSLPSAPTPRWWAALIIVMLLVQTCLVSSATLVGVVIDHREDTRAFTVSVVALGACMLVETVGRGGVLPWILQAKMAYLAMDLRVRALGSVFRTSMPELQHVGTGAIITRLTNDIDQATQTFGQAGAMLATTVLSVPFTMVAIGLLHPLFLIPFLIVACLLVPWAKKTQRFMDVVMNRISESEVDRNAALLDVVRGRTTLHAFGLEPWAEERTTRTSWGVVHEFGRGTPTTVWIFGRGYICYYLLLLLTVGLGMLLYTQGWISAGEASSAVVLVVRLEIHIFNLLNLAGQIQSAIVCTRRAVALALLSEKNPRPTGTNLPQALHEPDIRIDDLCFSYPQGEPIFDHLSLHLAGGTTTALVGASGAGKSTLAALIAGLQRPDAGSIRVGPVDITTQAPDTWITEHITLLSQEVHLFSGTLREDLTLAAPGSTDEELLRALHDAGVEPGGVLWQRWLPQGLDTRVGAGSEELGPEIAQVISLARVLLRRPPVLIMDEATSEAGSDHARLLEKAAEQAAKGRTSLIVAHRLDQAKVADRILVMEQGRIIEDGTHESLLAAGGRYAELYRRWRRGDSSSPVR</sequence>
<dbReference type="Gene3D" id="1.20.1560.10">
    <property type="entry name" value="ABC transporter type 1, transmembrane domain"/>
    <property type="match status" value="1"/>
</dbReference>
<protein>
    <submittedName>
        <fullName evidence="15">ABC transporter ATP-binding protein/permease</fullName>
    </submittedName>
</protein>
<feature type="domain" description="ABC transmembrane type-1" evidence="14">
    <location>
        <begin position="39"/>
        <end position="319"/>
    </location>
</feature>
<evidence type="ECO:0000256" key="4">
    <source>
        <dbReference type="ARBA" id="ARBA00022519"/>
    </source>
</evidence>
<dbReference type="GO" id="GO:0016887">
    <property type="term" value="F:ATP hydrolysis activity"/>
    <property type="evidence" value="ECO:0007669"/>
    <property type="project" value="InterPro"/>
</dbReference>
<keyword evidence="5 12" id="KW-0812">Transmembrane</keyword>
<dbReference type="Pfam" id="PF00005">
    <property type="entry name" value="ABC_tran"/>
    <property type="match status" value="1"/>
</dbReference>
<dbReference type="PROSITE" id="PS50893">
    <property type="entry name" value="ABC_TRANSPORTER_2"/>
    <property type="match status" value="1"/>
</dbReference>
<dbReference type="AlphaFoldDB" id="A0A9X1QPX0"/>
<evidence type="ECO:0000256" key="8">
    <source>
        <dbReference type="ARBA" id="ARBA00022967"/>
    </source>
</evidence>
<keyword evidence="16" id="KW-1185">Reference proteome</keyword>
<dbReference type="InterPro" id="IPR039421">
    <property type="entry name" value="Type_1_exporter"/>
</dbReference>
<dbReference type="SMART" id="SM00382">
    <property type="entry name" value="AAA"/>
    <property type="match status" value="1"/>
</dbReference>
<reference evidence="15" key="1">
    <citation type="submission" date="2022-01" db="EMBL/GenBank/DDBJ databases">
        <title>Corynebacterium sp. nov isolated from isolated from the feces of the greater white-fronted geese (Anser albifrons) at Poyang Lake, PR China.</title>
        <authorList>
            <person name="Liu Q."/>
        </authorList>
    </citation>
    <scope>NUCLEOTIDE SEQUENCE</scope>
    <source>
        <strain evidence="15">JCM 32435</strain>
    </source>
</reference>
<dbReference type="PROSITE" id="PS50929">
    <property type="entry name" value="ABC_TM1F"/>
    <property type="match status" value="1"/>
</dbReference>
<evidence type="ECO:0000256" key="1">
    <source>
        <dbReference type="ARBA" id="ARBA00004429"/>
    </source>
</evidence>
<keyword evidence="4" id="KW-0997">Cell inner membrane</keyword>
<evidence type="ECO:0000256" key="2">
    <source>
        <dbReference type="ARBA" id="ARBA00022448"/>
    </source>
</evidence>
<dbReference type="EMBL" id="JAKGSI010000002">
    <property type="protein sequence ID" value="MCF4006631.1"/>
    <property type="molecule type" value="Genomic_DNA"/>
</dbReference>
<dbReference type="PANTHER" id="PTHR24221:SF654">
    <property type="entry name" value="ATP-BINDING CASSETTE SUB-FAMILY B MEMBER 6"/>
    <property type="match status" value="1"/>
</dbReference>
<dbReference type="GO" id="GO:0005524">
    <property type="term" value="F:ATP binding"/>
    <property type="evidence" value="ECO:0007669"/>
    <property type="project" value="UniProtKB-KW"/>
</dbReference>
<dbReference type="SUPFAM" id="SSF90123">
    <property type="entry name" value="ABC transporter transmembrane region"/>
    <property type="match status" value="1"/>
</dbReference>
<evidence type="ECO:0000256" key="11">
    <source>
        <dbReference type="ARBA" id="ARBA00023455"/>
    </source>
</evidence>
<dbReference type="GO" id="GO:0005886">
    <property type="term" value="C:plasma membrane"/>
    <property type="evidence" value="ECO:0007669"/>
    <property type="project" value="UniProtKB-SubCell"/>
</dbReference>
<evidence type="ECO:0000259" key="13">
    <source>
        <dbReference type="PROSITE" id="PS50893"/>
    </source>
</evidence>
<keyword evidence="9 12" id="KW-1133">Transmembrane helix</keyword>
<comment type="subcellular location">
    <subcellularLocation>
        <location evidence="1">Cell inner membrane</location>
        <topology evidence="1">Multi-pass membrane protein</topology>
    </subcellularLocation>
</comment>
<dbReference type="Gene3D" id="3.40.50.300">
    <property type="entry name" value="P-loop containing nucleotide triphosphate hydrolases"/>
    <property type="match status" value="1"/>
</dbReference>
<keyword evidence="7 15" id="KW-0067">ATP-binding</keyword>
<dbReference type="InterPro" id="IPR003439">
    <property type="entry name" value="ABC_transporter-like_ATP-bd"/>
</dbReference>
<keyword evidence="2" id="KW-0813">Transport</keyword>
<feature type="transmembrane region" description="Helical" evidence="12">
    <location>
        <begin position="266"/>
        <end position="288"/>
    </location>
</feature>
<feature type="domain" description="ABC transporter" evidence="13">
    <location>
        <begin position="354"/>
        <end position="593"/>
    </location>
</feature>
<dbReference type="Pfam" id="PF00664">
    <property type="entry name" value="ABC_membrane"/>
    <property type="match status" value="1"/>
</dbReference>
<evidence type="ECO:0000256" key="5">
    <source>
        <dbReference type="ARBA" id="ARBA00022692"/>
    </source>
</evidence>
<keyword evidence="8" id="KW-1278">Translocase</keyword>
<evidence type="ECO:0000256" key="9">
    <source>
        <dbReference type="ARBA" id="ARBA00022989"/>
    </source>
</evidence>
<dbReference type="InterPro" id="IPR036640">
    <property type="entry name" value="ABC1_TM_sf"/>
</dbReference>
<evidence type="ECO:0000256" key="3">
    <source>
        <dbReference type="ARBA" id="ARBA00022475"/>
    </source>
</evidence>
<dbReference type="InterPro" id="IPR027417">
    <property type="entry name" value="P-loop_NTPase"/>
</dbReference>
<dbReference type="FunFam" id="3.40.50.300:FF:001001">
    <property type="entry name" value="Multidrug ABC transporter ATP-binding protein"/>
    <property type="match status" value="1"/>
</dbReference>
<evidence type="ECO:0000313" key="16">
    <source>
        <dbReference type="Proteomes" id="UP001139336"/>
    </source>
</evidence>
<dbReference type="Proteomes" id="UP001139336">
    <property type="component" value="Unassembled WGS sequence"/>
</dbReference>
<feature type="transmembrane region" description="Helical" evidence="12">
    <location>
        <begin position="164"/>
        <end position="188"/>
    </location>
</feature>
<evidence type="ECO:0000256" key="6">
    <source>
        <dbReference type="ARBA" id="ARBA00022741"/>
    </source>
</evidence>
<dbReference type="InterPro" id="IPR003593">
    <property type="entry name" value="AAA+_ATPase"/>
</dbReference>
<evidence type="ECO:0000256" key="7">
    <source>
        <dbReference type="ARBA" id="ARBA00022840"/>
    </source>
</evidence>
<comment type="caution">
    <text evidence="15">The sequence shown here is derived from an EMBL/GenBank/DDBJ whole genome shotgun (WGS) entry which is preliminary data.</text>
</comment>
<proteinExistence type="inferred from homology"/>
<dbReference type="GO" id="GO:0140359">
    <property type="term" value="F:ABC-type transporter activity"/>
    <property type="evidence" value="ECO:0007669"/>
    <property type="project" value="InterPro"/>
</dbReference>
<keyword evidence="3" id="KW-1003">Cell membrane</keyword>
<gene>
    <name evidence="15" type="ORF">L1O03_05490</name>
</gene>
<feature type="transmembrane region" description="Helical" evidence="12">
    <location>
        <begin position="37"/>
        <end position="63"/>
    </location>
</feature>
<evidence type="ECO:0000256" key="10">
    <source>
        <dbReference type="ARBA" id="ARBA00023136"/>
    </source>
</evidence>
<name>A0A9X1QPX0_9CORY</name>
<keyword evidence="10 12" id="KW-0472">Membrane</keyword>